<keyword evidence="2" id="KW-0472">Membrane</keyword>
<feature type="compositionally biased region" description="Polar residues" evidence="1">
    <location>
        <begin position="258"/>
        <end position="267"/>
    </location>
</feature>
<evidence type="ECO:0000313" key="3">
    <source>
        <dbReference type="EMBL" id="KNZ54102.1"/>
    </source>
</evidence>
<keyword evidence="2" id="KW-1133">Transmembrane helix</keyword>
<feature type="transmembrane region" description="Helical" evidence="2">
    <location>
        <begin position="34"/>
        <end position="52"/>
    </location>
</feature>
<sequence>MCVCDKSVSTELGLWAHNLWKLKVQRVSLRRTKIKFCVTLALFHFIIILFYWSVVKFSHAQAPLKLSQQRLISAWLASSIIHFYIIFPSFLGKEGCMGMVICEVWSWHEGDVMGIFIRFPTLIIINNWLQSMLIMIYLNIEPECEEDFQHFLEWPEQFERYLLQVYPVNEYSRPVETHRCYTCYRMSLETLESLICLKDWLKHQVVDIKNKPVFFGGIRASPRLQQPRSFTSGYRIALEPSCDSLRSGIRPDIARSAGSGSNCSRCGSPTRALNPMRGASSHPENTRSRFASSGGEPRSLRLPTPVQRLNKLWHSLLNYSRYEASVIMHRKVDIFHFRHVETQDCIFMQRVFALTISIVEGKLQWLSRNKCHTMRER</sequence>
<dbReference type="Proteomes" id="UP000037035">
    <property type="component" value="Unassembled WGS sequence"/>
</dbReference>
<feature type="transmembrane region" description="Helical" evidence="2">
    <location>
        <begin position="72"/>
        <end position="91"/>
    </location>
</feature>
<dbReference type="AlphaFoldDB" id="A0A0L6V0R0"/>
<feature type="region of interest" description="Disordered" evidence="1">
    <location>
        <begin position="256"/>
        <end position="301"/>
    </location>
</feature>
<comment type="caution">
    <text evidence="3">The sequence shown here is derived from an EMBL/GenBank/DDBJ whole genome shotgun (WGS) entry which is preliminary data.</text>
</comment>
<keyword evidence="4" id="KW-1185">Reference proteome</keyword>
<gene>
    <name evidence="3" type="ORF">VP01_3042g2</name>
</gene>
<evidence type="ECO:0000256" key="1">
    <source>
        <dbReference type="SAM" id="MobiDB-lite"/>
    </source>
</evidence>
<organism evidence="3 4">
    <name type="scientific">Puccinia sorghi</name>
    <dbReference type="NCBI Taxonomy" id="27349"/>
    <lineage>
        <taxon>Eukaryota</taxon>
        <taxon>Fungi</taxon>
        <taxon>Dikarya</taxon>
        <taxon>Basidiomycota</taxon>
        <taxon>Pucciniomycotina</taxon>
        <taxon>Pucciniomycetes</taxon>
        <taxon>Pucciniales</taxon>
        <taxon>Pucciniaceae</taxon>
        <taxon>Puccinia</taxon>
    </lineage>
</organism>
<dbReference type="EMBL" id="LAVV01007994">
    <property type="protein sequence ID" value="KNZ54102.1"/>
    <property type="molecule type" value="Genomic_DNA"/>
</dbReference>
<reference evidence="3 4" key="1">
    <citation type="submission" date="2015-08" db="EMBL/GenBank/DDBJ databases">
        <title>Next Generation Sequencing and Analysis of the Genome of Puccinia sorghi L Schw, the Causal Agent of Maize Common Rust.</title>
        <authorList>
            <person name="Rochi L."/>
            <person name="Burguener G."/>
            <person name="Darino M."/>
            <person name="Turjanski A."/>
            <person name="Kreff E."/>
            <person name="Dieguez M.J."/>
            <person name="Sacco F."/>
        </authorList>
    </citation>
    <scope>NUCLEOTIDE SEQUENCE [LARGE SCALE GENOMIC DNA]</scope>
    <source>
        <strain evidence="3 4">RO10H11247</strain>
    </source>
</reference>
<dbReference type="VEuPathDB" id="FungiDB:VP01_3042g2"/>
<evidence type="ECO:0000313" key="4">
    <source>
        <dbReference type="Proteomes" id="UP000037035"/>
    </source>
</evidence>
<name>A0A0L6V0R0_9BASI</name>
<protein>
    <submittedName>
        <fullName evidence="3">Uncharacterized protein</fullName>
    </submittedName>
</protein>
<keyword evidence="2" id="KW-0812">Transmembrane</keyword>
<proteinExistence type="predicted"/>
<evidence type="ECO:0000256" key="2">
    <source>
        <dbReference type="SAM" id="Phobius"/>
    </source>
</evidence>
<accession>A0A0L6V0R0</accession>